<keyword evidence="4" id="KW-1003">Cell membrane</keyword>
<keyword evidence="9" id="KW-0915">Sodium</keyword>
<dbReference type="KEGG" id="lmb:C9I47_0212"/>
<keyword evidence="6" id="KW-0769">Symport</keyword>
<dbReference type="NCBIfam" id="TIGR03648">
    <property type="entry name" value="Na_symport_lg"/>
    <property type="match status" value="1"/>
</dbReference>
<accession>A0A2U9T623</accession>
<dbReference type="Proteomes" id="UP000320431">
    <property type="component" value="Unassembled WGS sequence"/>
</dbReference>
<dbReference type="InterPro" id="IPR018212">
    <property type="entry name" value="Na/solute_symporter_CS"/>
</dbReference>
<feature type="transmembrane region" description="Helical" evidence="11">
    <location>
        <begin position="246"/>
        <end position="270"/>
    </location>
</feature>
<dbReference type="InterPro" id="IPR038377">
    <property type="entry name" value="Na/Glc_symporter_sf"/>
</dbReference>
<feature type="transmembrane region" description="Helical" evidence="11">
    <location>
        <begin position="517"/>
        <end position="541"/>
    </location>
</feature>
<dbReference type="CDD" id="cd11480">
    <property type="entry name" value="SLC5sbd_u4"/>
    <property type="match status" value="1"/>
</dbReference>
<evidence type="ECO:0000256" key="11">
    <source>
        <dbReference type="SAM" id="Phobius"/>
    </source>
</evidence>
<feature type="transmembrane region" description="Helical" evidence="11">
    <location>
        <begin position="282"/>
        <end position="303"/>
    </location>
</feature>
<evidence type="ECO:0000313" key="12">
    <source>
        <dbReference type="EMBL" id="AWV05938.1"/>
    </source>
</evidence>
<evidence type="ECO:0000256" key="3">
    <source>
        <dbReference type="ARBA" id="ARBA00022448"/>
    </source>
</evidence>
<evidence type="ECO:0000256" key="5">
    <source>
        <dbReference type="ARBA" id="ARBA00022692"/>
    </source>
</evidence>
<dbReference type="PANTHER" id="PTHR48086:SF5">
    <property type="entry name" value="NA(+):SOLUTE SYMPORTER (SSF FAMILY)"/>
    <property type="match status" value="1"/>
</dbReference>
<dbReference type="GO" id="GO:0006814">
    <property type="term" value="P:sodium ion transport"/>
    <property type="evidence" value="ECO:0007669"/>
    <property type="project" value="UniProtKB-KW"/>
</dbReference>
<evidence type="ECO:0000256" key="6">
    <source>
        <dbReference type="ARBA" id="ARBA00022847"/>
    </source>
</evidence>
<sequence length="571" mass="61413">MSVQTWTYLLVGITFALYIGIAIWSRVASTREFYVAGGGVHPVMNGMATAADWMSAASFISMAGIISFAGYDGSVYLMGWTGGYVLLALLLAPYLRKFGKFTVPDFVGDRYYSDIARLVAVICAIFVSFTYVAGQMRGVGIVFSRFLEVDITTGVIIGMAIVFFYAVLGGMKGITYTQVAQYCVLIFAFMVPAIFISMLMTGQVIPQIGFGSQLADGSGMYLLDKLDGLSTELGFAPYTDGSKSTIDVFCITLALMVGTAGLPHVIVRFFTVPKVRDARRSAGWALLFIALLYTTAPAVASFARVNMIQTINGPDMQGTEYATAPTWIANWEKTGLIKWEDKNNDGRMFYAKDDRNEMTIDRDIMVLANPEIARLPAWVIALVAAGGLAAALSTAAGLLLVISAAISHDLLKKVVMPDITEKQELMYARIAAALAIVVAGLLGIYPPGFVAEVVAFAFGLAAASFFPAIVLGIFDKRTNMQGAVTGMLVGLVFTVGYIVWFKGVFMAPMAENIPANWLFGISPEGIGVVGMLLNFAVTIVISRMTPPPPQHVQDLVDEIRVPRGAGEASAH</sequence>
<comment type="similarity">
    <text evidence="2 10">Belongs to the sodium:solute symporter (SSF) (TC 2.A.21) family.</text>
</comment>
<reference evidence="12 14" key="1">
    <citation type="submission" date="2018-05" db="EMBL/GenBank/DDBJ databases">
        <title>The complete genome of Lysobacter maris HZ9B, a marine bacterium antagonistic against terrestrial plant pathogens.</title>
        <authorList>
            <person name="Zhang X.-Q."/>
        </authorList>
    </citation>
    <scope>NUCLEOTIDE SEQUENCE [LARGE SCALE GENOMIC DNA]</scope>
    <source>
        <strain evidence="12 14">HZ9B</strain>
    </source>
</reference>
<dbReference type="EMBL" id="VICD02000098">
    <property type="protein sequence ID" value="KAB8193371.1"/>
    <property type="molecule type" value="Genomic_DNA"/>
</dbReference>
<evidence type="ECO:0000313" key="14">
    <source>
        <dbReference type="Proteomes" id="UP000249447"/>
    </source>
</evidence>
<dbReference type="PROSITE" id="PS50283">
    <property type="entry name" value="NA_SOLUT_SYMP_3"/>
    <property type="match status" value="1"/>
</dbReference>
<evidence type="ECO:0000313" key="13">
    <source>
        <dbReference type="EMBL" id="KAB8193371.1"/>
    </source>
</evidence>
<dbReference type="GO" id="GO:0015293">
    <property type="term" value="F:symporter activity"/>
    <property type="evidence" value="ECO:0007669"/>
    <property type="project" value="UniProtKB-KW"/>
</dbReference>
<dbReference type="InterPro" id="IPR050277">
    <property type="entry name" value="Sodium:Solute_Symporter"/>
</dbReference>
<dbReference type="PROSITE" id="PS00457">
    <property type="entry name" value="NA_SOLUT_SYMP_2"/>
    <property type="match status" value="1"/>
</dbReference>
<keyword evidence="8 11" id="KW-0472">Membrane</keyword>
<dbReference type="AlphaFoldDB" id="A0A2U9T623"/>
<dbReference type="EMBL" id="CP029843">
    <property type="protein sequence ID" value="AWV05938.1"/>
    <property type="molecule type" value="Genomic_DNA"/>
</dbReference>
<dbReference type="GO" id="GO:0005886">
    <property type="term" value="C:plasma membrane"/>
    <property type="evidence" value="ECO:0007669"/>
    <property type="project" value="TreeGrafter"/>
</dbReference>
<comment type="subcellular location">
    <subcellularLocation>
        <location evidence="1">Membrane</location>
        <topology evidence="1">Multi-pass membrane protein</topology>
    </subcellularLocation>
</comment>
<feature type="transmembrane region" description="Helical" evidence="11">
    <location>
        <begin position="77"/>
        <end position="95"/>
    </location>
</feature>
<keyword evidence="7 11" id="KW-1133">Transmembrane helix</keyword>
<dbReference type="PANTHER" id="PTHR48086">
    <property type="entry name" value="SODIUM/PROLINE SYMPORTER-RELATED"/>
    <property type="match status" value="1"/>
</dbReference>
<dbReference type="Pfam" id="PF00474">
    <property type="entry name" value="SSF"/>
    <property type="match status" value="2"/>
</dbReference>
<keyword evidence="3" id="KW-0813">Transport</keyword>
<evidence type="ECO:0000256" key="8">
    <source>
        <dbReference type="ARBA" id="ARBA00023136"/>
    </source>
</evidence>
<keyword evidence="14" id="KW-1185">Reference proteome</keyword>
<evidence type="ECO:0000256" key="9">
    <source>
        <dbReference type="ARBA" id="ARBA00023201"/>
    </source>
</evidence>
<organism evidence="12 14">
    <name type="scientific">Marilutibacter maris</name>
    <dbReference type="NCBI Taxonomy" id="1605891"/>
    <lineage>
        <taxon>Bacteria</taxon>
        <taxon>Pseudomonadati</taxon>
        <taxon>Pseudomonadota</taxon>
        <taxon>Gammaproteobacteria</taxon>
        <taxon>Lysobacterales</taxon>
        <taxon>Lysobacteraceae</taxon>
        <taxon>Marilutibacter</taxon>
    </lineage>
</organism>
<dbReference type="InterPro" id="IPR019899">
    <property type="entry name" value="Na/solute_symporter_VC_2705"/>
</dbReference>
<feature type="transmembrane region" description="Helical" evidence="11">
    <location>
        <begin position="179"/>
        <end position="200"/>
    </location>
</feature>
<evidence type="ECO:0000256" key="1">
    <source>
        <dbReference type="ARBA" id="ARBA00004141"/>
    </source>
</evidence>
<gene>
    <name evidence="12" type="ORF">C9I47_0212</name>
    <name evidence="13" type="ORF">FKV24_006690</name>
</gene>
<feature type="transmembrane region" description="Helical" evidence="11">
    <location>
        <begin position="146"/>
        <end position="167"/>
    </location>
</feature>
<feature type="transmembrane region" description="Helical" evidence="11">
    <location>
        <begin position="427"/>
        <end position="447"/>
    </location>
</feature>
<feature type="transmembrane region" description="Helical" evidence="11">
    <location>
        <begin position="453"/>
        <end position="474"/>
    </location>
</feature>
<feature type="transmembrane region" description="Helical" evidence="11">
    <location>
        <begin position="377"/>
        <end position="406"/>
    </location>
</feature>
<feature type="transmembrane region" description="Helical" evidence="11">
    <location>
        <begin position="6"/>
        <end position="24"/>
    </location>
</feature>
<keyword evidence="5 11" id="KW-0812">Transmembrane</keyword>
<keyword evidence="9" id="KW-0739">Sodium transport</keyword>
<dbReference type="GO" id="GO:0046942">
    <property type="term" value="P:carboxylic acid transport"/>
    <property type="evidence" value="ECO:0007669"/>
    <property type="project" value="UniProtKB-ARBA"/>
</dbReference>
<feature type="transmembrane region" description="Helical" evidence="11">
    <location>
        <begin position="53"/>
        <end position="71"/>
    </location>
</feature>
<dbReference type="RefSeq" id="WP_111265129.1">
    <property type="nucleotide sequence ID" value="NZ_CP029843.1"/>
</dbReference>
<feature type="transmembrane region" description="Helical" evidence="11">
    <location>
        <begin position="115"/>
        <end position="134"/>
    </location>
</feature>
<evidence type="ECO:0000313" key="15">
    <source>
        <dbReference type="Proteomes" id="UP000320431"/>
    </source>
</evidence>
<protein>
    <submittedName>
        <fullName evidence="13">Cation acetate symporter</fullName>
    </submittedName>
    <submittedName>
        <fullName evidence="12">Sodium: solute symporter</fullName>
    </submittedName>
</protein>
<dbReference type="OrthoDB" id="9764416at2"/>
<evidence type="ECO:0000256" key="4">
    <source>
        <dbReference type="ARBA" id="ARBA00022475"/>
    </source>
</evidence>
<evidence type="ECO:0000256" key="10">
    <source>
        <dbReference type="RuleBase" id="RU362091"/>
    </source>
</evidence>
<evidence type="ECO:0000256" key="2">
    <source>
        <dbReference type="ARBA" id="ARBA00006434"/>
    </source>
</evidence>
<dbReference type="Proteomes" id="UP000249447">
    <property type="component" value="Chromosome"/>
</dbReference>
<feature type="transmembrane region" description="Helical" evidence="11">
    <location>
        <begin position="486"/>
        <end position="505"/>
    </location>
</feature>
<proteinExistence type="inferred from homology"/>
<reference evidence="13 15" key="2">
    <citation type="submission" date="2019-10" db="EMBL/GenBank/DDBJ databases">
        <title>Lysobacter alkalisoli sp. nov., isolated from saline-alkaline soil.</title>
        <authorList>
            <person name="Sun J.-Q."/>
        </authorList>
    </citation>
    <scope>NUCLEOTIDE SEQUENCE [LARGE SCALE GENOMIC DNA]</scope>
    <source>
        <strain evidence="13 15">KCTC 42381</strain>
    </source>
</reference>
<dbReference type="InterPro" id="IPR001734">
    <property type="entry name" value="Na/solute_symporter"/>
</dbReference>
<dbReference type="Gene3D" id="1.20.1730.10">
    <property type="entry name" value="Sodium/glucose cotransporter"/>
    <property type="match status" value="1"/>
</dbReference>
<evidence type="ECO:0000256" key="7">
    <source>
        <dbReference type="ARBA" id="ARBA00022989"/>
    </source>
</evidence>
<name>A0A2U9T623_9GAMM</name>
<keyword evidence="9" id="KW-0406">Ion transport</keyword>